<feature type="transmembrane region" description="Helical" evidence="11">
    <location>
        <begin position="141"/>
        <end position="160"/>
    </location>
</feature>
<keyword evidence="6" id="KW-0997">Cell inner membrane</keyword>
<feature type="transmembrane region" description="Helical" evidence="11">
    <location>
        <begin position="302"/>
        <end position="327"/>
    </location>
</feature>
<feature type="transmembrane region" description="Helical" evidence="11">
    <location>
        <begin position="21"/>
        <end position="42"/>
    </location>
</feature>
<dbReference type="STRING" id="430453.SAMN04487962_104146"/>
<dbReference type="Gene3D" id="1.10.3720.10">
    <property type="entry name" value="MetI-like"/>
    <property type="match status" value="2"/>
</dbReference>
<dbReference type="GO" id="GO:0022857">
    <property type="term" value="F:transmembrane transporter activity"/>
    <property type="evidence" value="ECO:0007669"/>
    <property type="project" value="InterPro"/>
</dbReference>
<keyword evidence="14" id="KW-1185">Reference proteome</keyword>
<evidence type="ECO:0000259" key="12">
    <source>
        <dbReference type="PROSITE" id="PS50928"/>
    </source>
</evidence>
<dbReference type="Pfam" id="PF00528">
    <property type="entry name" value="BPD_transp_1"/>
    <property type="match status" value="1"/>
</dbReference>
<evidence type="ECO:0000256" key="11">
    <source>
        <dbReference type="RuleBase" id="RU363032"/>
    </source>
</evidence>
<name>A0A1I0BT53_9GAMM</name>
<evidence type="ECO:0000313" key="13">
    <source>
        <dbReference type="EMBL" id="SET09809.1"/>
    </source>
</evidence>
<feature type="transmembrane region" description="Helical" evidence="11">
    <location>
        <begin position="407"/>
        <end position="428"/>
    </location>
</feature>
<dbReference type="CDD" id="cd06261">
    <property type="entry name" value="TM_PBP2"/>
    <property type="match status" value="1"/>
</dbReference>
<evidence type="ECO:0000256" key="3">
    <source>
        <dbReference type="ARBA" id="ARBA00016947"/>
    </source>
</evidence>
<keyword evidence="7 11" id="KW-0812">Transmembrane</keyword>
<proteinExistence type="inferred from homology"/>
<dbReference type="PANTHER" id="PTHR30183">
    <property type="entry name" value="MOLYBDENUM TRANSPORT SYSTEM PERMEASE PROTEIN MODB"/>
    <property type="match status" value="1"/>
</dbReference>
<reference evidence="14" key="1">
    <citation type="submission" date="2016-10" db="EMBL/GenBank/DDBJ databases">
        <authorList>
            <person name="Varghese N."/>
            <person name="Submissions S."/>
        </authorList>
    </citation>
    <scope>NUCLEOTIDE SEQUENCE [LARGE SCALE GENOMIC DNA]</scope>
    <source>
        <strain evidence="14">CGMCC 1.6489</strain>
    </source>
</reference>
<dbReference type="NCBIfam" id="TIGR01253">
    <property type="entry name" value="thiP"/>
    <property type="match status" value="1"/>
</dbReference>
<keyword evidence="8" id="KW-0677">Repeat</keyword>
<accession>A0A1I0BT53</accession>
<dbReference type="GO" id="GO:0015888">
    <property type="term" value="P:thiamine transport"/>
    <property type="evidence" value="ECO:0007669"/>
    <property type="project" value="InterPro"/>
</dbReference>
<feature type="transmembrane region" description="Helical" evidence="11">
    <location>
        <begin position="62"/>
        <end position="86"/>
    </location>
</feature>
<dbReference type="EMBL" id="FOHZ01000004">
    <property type="protein sequence ID" value="SET09809.1"/>
    <property type="molecule type" value="Genomic_DNA"/>
</dbReference>
<feature type="transmembrane region" description="Helical" evidence="11">
    <location>
        <begin position="347"/>
        <end position="369"/>
    </location>
</feature>
<dbReference type="AlphaFoldDB" id="A0A1I0BT53"/>
<dbReference type="InterPro" id="IPR000515">
    <property type="entry name" value="MetI-like"/>
</dbReference>
<dbReference type="GO" id="GO:0005886">
    <property type="term" value="C:plasma membrane"/>
    <property type="evidence" value="ECO:0007669"/>
    <property type="project" value="UniProtKB-SubCell"/>
</dbReference>
<evidence type="ECO:0000256" key="1">
    <source>
        <dbReference type="ARBA" id="ARBA00004429"/>
    </source>
</evidence>
<keyword evidence="4 11" id="KW-0813">Transport</keyword>
<evidence type="ECO:0000256" key="9">
    <source>
        <dbReference type="ARBA" id="ARBA00022989"/>
    </source>
</evidence>
<evidence type="ECO:0000256" key="6">
    <source>
        <dbReference type="ARBA" id="ARBA00022519"/>
    </source>
</evidence>
<feature type="transmembrane region" description="Helical" evidence="11">
    <location>
        <begin position="245"/>
        <end position="267"/>
    </location>
</feature>
<feature type="transmembrane region" description="Helical" evidence="11">
    <location>
        <begin position="511"/>
        <end position="532"/>
    </location>
</feature>
<evidence type="ECO:0000313" key="14">
    <source>
        <dbReference type="Proteomes" id="UP000198762"/>
    </source>
</evidence>
<dbReference type="Proteomes" id="UP000198762">
    <property type="component" value="Unassembled WGS sequence"/>
</dbReference>
<feature type="transmembrane region" description="Helical" evidence="11">
    <location>
        <begin position="381"/>
        <end position="401"/>
    </location>
</feature>
<evidence type="ECO:0000256" key="7">
    <source>
        <dbReference type="ARBA" id="ARBA00022692"/>
    </source>
</evidence>
<comment type="similarity">
    <text evidence="11">Belongs to the binding-protein-dependent transport system permease family.</text>
</comment>
<evidence type="ECO:0000256" key="4">
    <source>
        <dbReference type="ARBA" id="ARBA00022448"/>
    </source>
</evidence>
<feature type="transmembrane region" description="Helical" evidence="11">
    <location>
        <begin position="98"/>
        <end position="121"/>
    </location>
</feature>
<keyword evidence="10 11" id="KW-0472">Membrane</keyword>
<evidence type="ECO:0000256" key="2">
    <source>
        <dbReference type="ARBA" id="ARBA00011650"/>
    </source>
</evidence>
<feature type="domain" description="ABC transmembrane type-1" evidence="12">
    <location>
        <begin position="341"/>
        <end position="532"/>
    </location>
</feature>
<keyword evidence="9 11" id="KW-1133">Transmembrane helix</keyword>
<dbReference type="PROSITE" id="PS50928">
    <property type="entry name" value="ABC_TM1"/>
    <property type="match status" value="2"/>
</dbReference>
<sequence length="557" mass="59911">MPAIIRPAPPFSHRNWQLAPGLVFSGLILLLMGSGLLALILRTESGPAELWQSPYLQGVIRFTAWQATLSVLGSLLIAVPVARALVRNPGFPGRSALLRLMELSLVMPTIVAVSGLVAVYGRNGWLADAAEWAGGSLPWNLYGITGILLAHIFFNAPLAARVMVQTLERIPVNQRRAASQLGLGSWQLWRVLDWPALRPVLPGLAALVFSLCFTSFAIVVTLGGGPGATTIEVAIYQALRFEFDFNRAALLACVQLLICGGLWWLVFRGNRHQTVLPDQSSSADTASPRADSAGWRRITDRVLIGLFTLFLALPVLAIALRGIPWLAGELANPRLALWGATLRSLAIALPAGFLAVAITLTLLAATNVLKPGLPRSLASVSGYLPLIVPPIVLGTGLFLLIQPRLGIQGYGLLVVSLINSLMALPFTLQVLRGPFQASGTSTLRVADQLDIRGWYRWRWLQWPRLKRPTALALGYGITLSMGDFGVIALFGSPAQPTLPMLLHQQLGSYQVAAATGTACWLLVIIAAIFILLSRPGRLPHRTPATHTGVTQTGVPHA</sequence>
<dbReference type="SUPFAM" id="SSF161098">
    <property type="entry name" value="MetI-like"/>
    <property type="match status" value="2"/>
</dbReference>
<feature type="transmembrane region" description="Helical" evidence="11">
    <location>
        <begin position="470"/>
        <end position="491"/>
    </location>
</feature>
<dbReference type="RefSeq" id="WP_091849603.1">
    <property type="nucleotide sequence ID" value="NZ_FOHZ01000004.1"/>
</dbReference>
<protein>
    <recommendedName>
        <fullName evidence="3">Thiamine transport system permease protein ThiP</fullName>
    </recommendedName>
</protein>
<evidence type="ECO:0000256" key="10">
    <source>
        <dbReference type="ARBA" id="ARBA00023136"/>
    </source>
</evidence>
<comment type="subcellular location">
    <subcellularLocation>
        <location evidence="1">Cell inner membrane</location>
        <topology evidence="1">Multi-pass membrane protein</topology>
    </subcellularLocation>
    <subcellularLocation>
        <location evidence="11">Cell membrane</location>
        <topology evidence="11">Multi-pass membrane protein</topology>
    </subcellularLocation>
</comment>
<feature type="transmembrane region" description="Helical" evidence="11">
    <location>
        <begin position="200"/>
        <end position="225"/>
    </location>
</feature>
<dbReference type="InterPro" id="IPR035906">
    <property type="entry name" value="MetI-like_sf"/>
</dbReference>
<keyword evidence="5" id="KW-1003">Cell membrane</keyword>
<organism evidence="13 14">
    <name type="scientific">Marinobacter segnicrescens</name>
    <dbReference type="NCBI Taxonomy" id="430453"/>
    <lineage>
        <taxon>Bacteria</taxon>
        <taxon>Pseudomonadati</taxon>
        <taxon>Pseudomonadota</taxon>
        <taxon>Gammaproteobacteria</taxon>
        <taxon>Pseudomonadales</taxon>
        <taxon>Marinobacteraceae</taxon>
        <taxon>Marinobacter</taxon>
    </lineage>
</organism>
<comment type="subunit">
    <text evidence="2">The complex is composed of two ATP-binding proteins (ThiQ), two transmembrane proteins (ThiP) and a solute-binding protein (ThiB).</text>
</comment>
<dbReference type="OrthoDB" id="7066776at2"/>
<feature type="domain" description="ABC transmembrane type-1" evidence="12">
    <location>
        <begin position="60"/>
        <end position="266"/>
    </location>
</feature>
<dbReference type="PANTHER" id="PTHR30183:SF9">
    <property type="entry name" value="THIAMINE TRANSPORT SYSTEM PERMEASE PROTEIN THIP"/>
    <property type="match status" value="1"/>
</dbReference>
<evidence type="ECO:0000256" key="8">
    <source>
        <dbReference type="ARBA" id="ARBA00022737"/>
    </source>
</evidence>
<evidence type="ECO:0000256" key="5">
    <source>
        <dbReference type="ARBA" id="ARBA00022475"/>
    </source>
</evidence>
<dbReference type="InterPro" id="IPR005947">
    <property type="entry name" value="ThiP_ABC_transpt"/>
</dbReference>
<gene>
    <name evidence="13" type="ORF">SAMN04487962_104146</name>
</gene>